<keyword evidence="2" id="KW-1185">Reference proteome</keyword>
<protein>
    <submittedName>
        <fullName evidence="1">Uncharacterized protein</fullName>
    </submittedName>
</protein>
<reference evidence="1 2" key="1">
    <citation type="submission" date="2019-02" db="EMBL/GenBank/DDBJ databases">
        <title>Genome sequence of the sea-ice species Brumimicrobium glaciale.</title>
        <authorList>
            <person name="Bowman J.P."/>
        </authorList>
    </citation>
    <scope>NUCLEOTIDE SEQUENCE [LARGE SCALE GENOMIC DNA]</scope>
    <source>
        <strain evidence="1 2">IC156</strain>
    </source>
</reference>
<dbReference type="AlphaFoldDB" id="A0A4Q4KEH4"/>
<dbReference type="RefSeq" id="WP_130094945.1">
    <property type="nucleotide sequence ID" value="NZ_SETE01000008.1"/>
</dbReference>
<sequence length="152" mass="17451">MSSTLNINIIQISAALTGILQSENLHEIPAPSYYKEKTNSDFFKKADVFILAVEGSYKYLDNLNLEESKELLTDTKGVIDEFYQLEESLNEVGSIENEISKIKFKHIYKTLYKFENILHKNVFKNVEIIKTPSDVLDGISKTNRRTLSKLIK</sequence>
<proteinExistence type="predicted"/>
<comment type="caution">
    <text evidence="1">The sequence shown here is derived from an EMBL/GenBank/DDBJ whole genome shotgun (WGS) entry which is preliminary data.</text>
</comment>
<dbReference type="EMBL" id="SETE01000008">
    <property type="protein sequence ID" value="RYM31481.1"/>
    <property type="molecule type" value="Genomic_DNA"/>
</dbReference>
<dbReference type="OrthoDB" id="1447843at2"/>
<dbReference type="Proteomes" id="UP000293952">
    <property type="component" value="Unassembled WGS sequence"/>
</dbReference>
<accession>A0A4Q4KEH4</accession>
<organism evidence="1 2">
    <name type="scientific">Brumimicrobium glaciale</name>
    <dbReference type="NCBI Taxonomy" id="200475"/>
    <lineage>
        <taxon>Bacteria</taxon>
        <taxon>Pseudomonadati</taxon>
        <taxon>Bacteroidota</taxon>
        <taxon>Flavobacteriia</taxon>
        <taxon>Flavobacteriales</taxon>
        <taxon>Crocinitomicaceae</taxon>
        <taxon>Brumimicrobium</taxon>
    </lineage>
</organism>
<evidence type="ECO:0000313" key="2">
    <source>
        <dbReference type="Proteomes" id="UP000293952"/>
    </source>
</evidence>
<gene>
    <name evidence="1" type="ORF">ERX46_16370</name>
</gene>
<name>A0A4Q4KEH4_9FLAO</name>
<evidence type="ECO:0000313" key="1">
    <source>
        <dbReference type="EMBL" id="RYM31481.1"/>
    </source>
</evidence>